<reference evidence="1" key="1">
    <citation type="submission" date="2020-09" db="EMBL/GenBank/DDBJ databases">
        <title>Bacillus faecalis sp. nov., a moderately halophilic bacterium isolated from cow faeces.</title>
        <authorList>
            <person name="Jiang L."/>
            <person name="Lee J."/>
        </authorList>
    </citation>
    <scope>NUCLEOTIDE SEQUENCE</scope>
    <source>
        <strain evidence="1">AGMB 02131</strain>
    </source>
</reference>
<keyword evidence="2" id="KW-1185">Reference proteome</keyword>
<organism evidence="1 2">
    <name type="scientific">Peribacillus faecalis</name>
    <dbReference type="NCBI Taxonomy" id="2772559"/>
    <lineage>
        <taxon>Bacteria</taxon>
        <taxon>Bacillati</taxon>
        <taxon>Bacillota</taxon>
        <taxon>Bacilli</taxon>
        <taxon>Bacillales</taxon>
        <taxon>Bacillaceae</taxon>
        <taxon>Peribacillus</taxon>
    </lineage>
</organism>
<dbReference type="EMBL" id="JACXSI010000016">
    <property type="protein sequence ID" value="MBD3108319.1"/>
    <property type="molecule type" value="Genomic_DNA"/>
</dbReference>
<evidence type="ECO:0000313" key="2">
    <source>
        <dbReference type="Proteomes" id="UP000602076"/>
    </source>
</evidence>
<comment type="caution">
    <text evidence="1">The sequence shown here is derived from an EMBL/GenBank/DDBJ whole genome shotgun (WGS) entry which is preliminary data.</text>
</comment>
<protein>
    <submittedName>
        <fullName evidence="1">Uncharacterized protein</fullName>
    </submittedName>
</protein>
<gene>
    <name evidence="1" type="ORF">IEO70_08065</name>
</gene>
<dbReference type="Proteomes" id="UP000602076">
    <property type="component" value="Unassembled WGS sequence"/>
</dbReference>
<proteinExistence type="predicted"/>
<name>A0A927CW90_9BACI</name>
<accession>A0A927CW90</accession>
<dbReference type="AlphaFoldDB" id="A0A927CW90"/>
<evidence type="ECO:0000313" key="1">
    <source>
        <dbReference type="EMBL" id="MBD3108319.1"/>
    </source>
</evidence>
<sequence length="86" mass="9874">MAEERVYDIEYNDASAIVEHAVLEYGADHLAVHVEPCEGGYFVQMLREDDKNTAYLKALSSSIPYLDALDRSLKLADQYHLRWEPN</sequence>
<dbReference type="RefSeq" id="WP_190997863.1">
    <property type="nucleotide sequence ID" value="NZ_JACXSI010000016.1"/>
</dbReference>